<name>A0A919E5L2_9PROT</name>
<evidence type="ECO:0000256" key="4">
    <source>
        <dbReference type="ARBA" id="ARBA00022989"/>
    </source>
</evidence>
<reference evidence="13" key="2">
    <citation type="submission" date="2020-09" db="EMBL/GenBank/DDBJ databases">
        <authorList>
            <person name="Sun Q."/>
            <person name="Kim S."/>
        </authorList>
    </citation>
    <scope>NUCLEOTIDE SEQUENCE</scope>
    <source>
        <strain evidence="13">KCTC 42590</strain>
    </source>
</reference>
<comment type="caution">
    <text evidence="13">The sequence shown here is derived from an EMBL/GenBank/DDBJ whole genome shotgun (WGS) entry which is preliminary data.</text>
</comment>
<dbReference type="PRINTS" id="PR00762">
    <property type="entry name" value="CLCHANNEL"/>
</dbReference>
<feature type="transmembrane region" description="Helical" evidence="11">
    <location>
        <begin position="211"/>
        <end position="229"/>
    </location>
</feature>
<feature type="transmembrane region" description="Helical" evidence="11">
    <location>
        <begin position="31"/>
        <end position="52"/>
    </location>
</feature>
<keyword evidence="10" id="KW-0129">CBS domain</keyword>
<keyword evidence="14" id="KW-1185">Reference proteome</keyword>
<feature type="transmembrane region" description="Helical" evidence="11">
    <location>
        <begin position="250"/>
        <end position="269"/>
    </location>
</feature>
<dbReference type="InterPro" id="IPR014743">
    <property type="entry name" value="Cl-channel_core"/>
</dbReference>
<dbReference type="Pfam" id="PF00571">
    <property type="entry name" value="CBS"/>
    <property type="match status" value="2"/>
</dbReference>
<feature type="transmembrane region" description="Helical" evidence="11">
    <location>
        <begin position="380"/>
        <end position="406"/>
    </location>
</feature>
<dbReference type="Gene3D" id="3.10.580.10">
    <property type="entry name" value="CBS-domain"/>
    <property type="match status" value="1"/>
</dbReference>
<keyword evidence="7" id="KW-0869">Chloride channel</keyword>
<dbReference type="Pfam" id="PF00654">
    <property type="entry name" value="Voltage_CLC"/>
    <property type="match status" value="1"/>
</dbReference>
<accession>A0A919E5L2</accession>
<feature type="domain" description="CBS" evidence="12">
    <location>
        <begin position="530"/>
        <end position="589"/>
    </location>
</feature>
<dbReference type="Proteomes" id="UP000630923">
    <property type="component" value="Unassembled WGS sequence"/>
</dbReference>
<keyword evidence="5" id="KW-0406">Ion transport</keyword>
<keyword evidence="2" id="KW-0813">Transport</keyword>
<evidence type="ECO:0000256" key="8">
    <source>
        <dbReference type="ARBA" id="ARBA00023214"/>
    </source>
</evidence>
<dbReference type="PROSITE" id="PS51371">
    <property type="entry name" value="CBS"/>
    <property type="match status" value="2"/>
</dbReference>
<protein>
    <submittedName>
        <fullName evidence="13">Chloride channel protein</fullName>
    </submittedName>
</protein>
<feature type="transmembrane region" description="Helical" evidence="11">
    <location>
        <begin position="289"/>
        <end position="310"/>
    </location>
</feature>
<dbReference type="SUPFAM" id="SSF81340">
    <property type="entry name" value="Clc chloride channel"/>
    <property type="match status" value="1"/>
</dbReference>
<dbReference type="PANTHER" id="PTHR43427">
    <property type="entry name" value="CHLORIDE CHANNEL PROTEIN CLC-E"/>
    <property type="match status" value="1"/>
</dbReference>
<evidence type="ECO:0000256" key="2">
    <source>
        <dbReference type="ARBA" id="ARBA00022448"/>
    </source>
</evidence>
<evidence type="ECO:0000256" key="6">
    <source>
        <dbReference type="ARBA" id="ARBA00023136"/>
    </source>
</evidence>
<evidence type="ECO:0000256" key="7">
    <source>
        <dbReference type="ARBA" id="ARBA00023173"/>
    </source>
</evidence>
<dbReference type="CDD" id="cd00400">
    <property type="entry name" value="Voltage_gated_ClC"/>
    <property type="match status" value="1"/>
</dbReference>
<keyword evidence="3 11" id="KW-0812">Transmembrane</keyword>
<feature type="transmembrane region" description="Helical" evidence="11">
    <location>
        <begin position="79"/>
        <end position="97"/>
    </location>
</feature>
<organism evidence="13 14">
    <name type="scientific">Kordiimonas sediminis</name>
    <dbReference type="NCBI Taxonomy" id="1735581"/>
    <lineage>
        <taxon>Bacteria</taxon>
        <taxon>Pseudomonadati</taxon>
        <taxon>Pseudomonadota</taxon>
        <taxon>Alphaproteobacteria</taxon>
        <taxon>Kordiimonadales</taxon>
        <taxon>Kordiimonadaceae</taxon>
        <taxon>Kordiimonas</taxon>
    </lineage>
</organism>
<dbReference type="InterPro" id="IPR046342">
    <property type="entry name" value="CBS_dom_sf"/>
</dbReference>
<keyword evidence="6 11" id="KW-0472">Membrane</keyword>
<dbReference type="CDD" id="cd02205">
    <property type="entry name" value="CBS_pair_SF"/>
    <property type="match status" value="1"/>
</dbReference>
<evidence type="ECO:0000256" key="1">
    <source>
        <dbReference type="ARBA" id="ARBA00004141"/>
    </source>
</evidence>
<dbReference type="InterPro" id="IPR001807">
    <property type="entry name" value="ClC"/>
</dbReference>
<evidence type="ECO:0000256" key="10">
    <source>
        <dbReference type="PROSITE-ProRule" id="PRU00703"/>
    </source>
</evidence>
<dbReference type="AlphaFoldDB" id="A0A919E5L2"/>
<feature type="transmembrane region" description="Helical" evidence="11">
    <location>
        <begin position="412"/>
        <end position="433"/>
    </location>
</feature>
<evidence type="ECO:0000313" key="13">
    <source>
        <dbReference type="EMBL" id="GHF21188.1"/>
    </source>
</evidence>
<evidence type="ECO:0000256" key="5">
    <source>
        <dbReference type="ARBA" id="ARBA00023065"/>
    </source>
</evidence>
<evidence type="ECO:0000256" key="9">
    <source>
        <dbReference type="ARBA" id="ARBA00023303"/>
    </source>
</evidence>
<dbReference type="InterPro" id="IPR050368">
    <property type="entry name" value="ClC-type_chloride_channel"/>
</dbReference>
<comment type="subcellular location">
    <subcellularLocation>
        <location evidence="1">Membrane</location>
        <topology evidence="1">Multi-pass membrane protein</topology>
    </subcellularLocation>
</comment>
<dbReference type="InterPro" id="IPR000644">
    <property type="entry name" value="CBS_dom"/>
</dbReference>
<dbReference type="GO" id="GO:0005254">
    <property type="term" value="F:chloride channel activity"/>
    <property type="evidence" value="ECO:0007669"/>
    <property type="project" value="UniProtKB-KW"/>
</dbReference>
<dbReference type="EMBL" id="BNCI01000001">
    <property type="protein sequence ID" value="GHF21188.1"/>
    <property type="molecule type" value="Genomic_DNA"/>
</dbReference>
<keyword evidence="8" id="KW-0868">Chloride</keyword>
<keyword evidence="9" id="KW-0407">Ion channel</keyword>
<keyword evidence="4 11" id="KW-1133">Transmembrane helix</keyword>
<proteinExistence type="predicted"/>
<evidence type="ECO:0000259" key="12">
    <source>
        <dbReference type="PROSITE" id="PS51371"/>
    </source>
</evidence>
<dbReference type="RefSeq" id="WP_191251430.1">
    <property type="nucleotide sequence ID" value="NZ_BNCI01000001.1"/>
</dbReference>
<feature type="transmembrane region" description="Helical" evidence="11">
    <location>
        <begin position="349"/>
        <end position="368"/>
    </location>
</feature>
<reference evidence="13" key="1">
    <citation type="journal article" date="2014" name="Int. J. Syst. Evol. Microbiol.">
        <title>Complete genome sequence of Corynebacterium casei LMG S-19264T (=DSM 44701T), isolated from a smear-ripened cheese.</title>
        <authorList>
            <consortium name="US DOE Joint Genome Institute (JGI-PGF)"/>
            <person name="Walter F."/>
            <person name="Albersmeier A."/>
            <person name="Kalinowski J."/>
            <person name="Ruckert C."/>
        </authorList>
    </citation>
    <scope>NUCLEOTIDE SEQUENCE</scope>
    <source>
        <strain evidence="13">KCTC 42590</strain>
    </source>
</reference>
<feature type="domain" description="CBS" evidence="12">
    <location>
        <begin position="467"/>
        <end position="524"/>
    </location>
</feature>
<evidence type="ECO:0000256" key="3">
    <source>
        <dbReference type="ARBA" id="ARBA00022692"/>
    </source>
</evidence>
<dbReference type="GO" id="GO:0034707">
    <property type="term" value="C:chloride channel complex"/>
    <property type="evidence" value="ECO:0007669"/>
    <property type="project" value="UniProtKB-KW"/>
</dbReference>
<gene>
    <name evidence="13" type="ORF">GCM10017044_15170</name>
</gene>
<dbReference type="SUPFAM" id="SSF54631">
    <property type="entry name" value="CBS-domain pair"/>
    <property type="match status" value="1"/>
</dbReference>
<sequence>MSPGGLNALKRLRLGRRVKILFYGSGRHKHWLLMLLATFIGIICGYGAIGFYKGIGYVLSLFYGTTEEVLASHAASLPWYHILIATTLGGFLVGQLLRLLPENRPYSVADAIECAALRSGNMDVKSGVVSAFATVLSLGAGASAGREGPVVHLGATISSFISRTFKLPPKSGQILLGCGVASAVAASFNAPLAGVFFALEIVIGHYALHTFTPIVIAAIAGTLISRVHLGEYPAFAFVDVHIVSAWEFPAFFILGVVAAIFAVIFMMTMDWGNKVRERINHLPYWLHPVIGGILLGIIGIFFPEVLSVGYEATSKALIGDYGLLLLLLLVVFKTLATTITLASRFGGGIFSPSLFLGAMLGSAFGIIIGQISPEYASSPAVYAIIGMGAVASATLGAPISTMLIIFEITGDYNVTLAVMIASAVSSLLSTVFYKQSYFHLQLANRGVYLEGGKATYLLKTARVSDHMSRDFFTVSESETVKRASDLLMAQGGGYLIVTNDVGVMTGSICLTDIPHNMTDEEAAEQTAGRISRSPPMTVRTTDPLQYALSRLENSGEEMLPVLSSDDTAAVVGVIKLRNVMKEYNRALLEAQGRDDE</sequence>
<evidence type="ECO:0000256" key="11">
    <source>
        <dbReference type="SAM" id="Phobius"/>
    </source>
</evidence>
<feature type="transmembrane region" description="Helical" evidence="11">
    <location>
        <begin position="174"/>
        <end position="199"/>
    </location>
</feature>
<feature type="transmembrane region" description="Helical" evidence="11">
    <location>
        <begin position="322"/>
        <end position="343"/>
    </location>
</feature>
<dbReference type="Gene3D" id="1.10.3080.10">
    <property type="entry name" value="Clc chloride channel"/>
    <property type="match status" value="1"/>
</dbReference>
<dbReference type="PANTHER" id="PTHR43427:SF6">
    <property type="entry name" value="CHLORIDE CHANNEL PROTEIN CLC-E"/>
    <property type="match status" value="1"/>
</dbReference>
<evidence type="ECO:0000313" key="14">
    <source>
        <dbReference type="Proteomes" id="UP000630923"/>
    </source>
</evidence>